<keyword evidence="3" id="KW-1185">Reference proteome</keyword>
<name>A0A9X4KU32_9BACL</name>
<evidence type="ECO:0000313" key="3">
    <source>
        <dbReference type="Proteomes" id="UP001153404"/>
    </source>
</evidence>
<dbReference type="Proteomes" id="UP001153404">
    <property type="component" value="Unassembled WGS sequence"/>
</dbReference>
<dbReference type="RefSeq" id="WP_277533425.1">
    <property type="nucleotide sequence ID" value="NZ_JAPDIA010000006.1"/>
</dbReference>
<evidence type="ECO:0000259" key="1">
    <source>
        <dbReference type="Pfam" id="PF19773"/>
    </source>
</evidence>
<dbReference type="AlphaFoldDB" id="A0A9X4KU32"/>
<evidence type="ECO:0000313" key="2">
    <source>
        <dbReference type="EMBL" id="MDG0811005.1"/>
    </source>
</evidence>
<reference evidence="2" key="1">
    <citation type="submission" date="2022-10" db="EMBL/GenBank/DDBJ databases">
        <title>Comparative genomic analysis of Cohnella hashimotonis sp. nov., isolated from the International Space Station.</title>
        <authorList>
            <person name="Simpson A."/>
            <person name="Venkateswaran K."/>
        </authorList>
    </citation>
    <scope>NUCLEOTIDE SEQUENCE</scope>
    <source>
        <strain evidence="2">DSM 28161</strain>
    </source>
</reference>
<sequence>MIIERSAYTIELDSANGSLLAFTDKRSGKNMIHGGSAARPIFTLRLRDDAGQALDVTALQAASVTLEQASISADDGTQLRFKYTKLNNLDLDAVVEVDLPQDSNLTDWRISFDNRTSYLVEWVDFPDVVVPNDLVAAGGTARILWPAHEGVLIEDIGRRENTWLKYQETGYPSKGWDGTYPGPAPTQFMAYYDDDCGLYVGAHDARHHVKSIEFLPFDGGVRLQYRIFVEGAGQGSYRMNFNMVLGVFHGDWHQAAELYRRWFEQGSTPPRIADNPELPAWYRESPVVVTYPVRGVKDTGSMDPNEYFPYVNAIPHLERLSERFDSKVMALLMHWEGSAPWAPPYIWPPYGGEEGMRQFADELHARGHLLGLYASGIAWTQRSLLDPDYNREADFERLELEKVMCVSPEGELPYSLICNGVQRWGYDMCPSEPFVTETVLEEIRGVANSGCDYMQYFDQNLGGLSYLCYSKEHDHPPGPGRWQTEAMKTLFRKIRQEWKAMGKDIVLGCEAAAAEPFLGELPFNDLRFNIGLFTGEPVPVYQYVYHEYINNFMGNQNSSGQSIDLLKSPDNLLWRTAYSFVAGDMLTVVLGRGGAINWDWGTEWDYPAPDQQAIGTLIRNLNAWRIGAGKPYLATGRMLAPERLTGVSAQTIHMRDGSVLKQPSILTTKWQSSEGRVAQFLVNYTTEPQAYDWQQPYGGAIGALLAYKQPDGEGLELASQTERGMHRGTIEPLSCIMLAWTPPTQAAE</sequence>
<dbReference type="Pfam" id="PF19773">
    <property type="entry name" value="DUF6259"/>
    <property type="match status" value="1"/>
</dbReference>
<proteinExistence type="predicted"/>
<organism evidence="2 3">
    <name type="scientific">Cohnella rhizosphaerae</name>
    <dbReference type="NCBI Taxonomy" id="1457232"/>
    <lineage>
        <taxon>Bacteria</taxon>
        <taxon>Bacillati</taxon>
        <taxon>Bacillota</taxon>
        <taxon>Bacilli</taxon>
        <taxon>Bacillales</taxon>
        <taxon>Paenibacillaceae</taxon>
        <taxon>Cohnella</taxon>
    </lineage>
</organism>
<protein>
    <submittedName>
        <fullName evidence="2">DUF6259 domain-containing protein</fullName>
    </submittedName>
</protein>
<accession>A0A9X4KU32</accession>
<feature type="domain" description="DUF6259" evidence="1">
    <location>
        <begin position="237"/>
        <end position="551"/>
    </location>
</feature>
<gene>
    <name evidence="2" type="ORF">OMP40_17755</name>
</gene>
<comment type="caution">
    <text evidence="2">The sequence shown here is derived from an EMBL/GenBank/DDBJ whole genome shotgun (WGS) entry which is preliminary data.</text>
</comment>
<dbReference type="EMBL" id="JAPDIA010000006">
    <property type="protein sequence ID" value="MDG0811005.1"/>
    <property type="molecule type" value="Genomic_DNA"/>
</dbReference>
<dbReference type="InterPro" id="IPR046226">
    <property type="entry name" value="DUF6259"/>
</dbReference>